<name>A0A386RE66_LACHE</name>
<dbReference type="RefSeq" id="WP_162922098.1">
    <property type="nucleotide sequence ID" value="NZ_CP017982.1"/>
</dbReference>
<accession>A0A386RE66</accession>
<dbReference type="EMBL" id="CP017982">
    <property type="protein sequence ID" value="AYE61410.1"/>
    <property type="molecule type" value="Genomic_DNA"/>
</dbReference>
<dbReference type="Proteomes" id="UP000267794">
    <property type="component" value="Chromosome"/>
</dbReference>
<gene>
    <name evidence="1" type="ORF">BC335_0922</name>
</gene>
<proteinExistence type="predicted"/>
<reference evidence="1 2" key="1">
    <citation type="submission" date="2016-10" db="EMBL/GenBank/DDBJ databases">
        <title>Complete genomic sequencing of Lactobacillus helveticus LH99 and comparative genome analysis.</title>
        <authorList>
            <person name="Li N."/>
            <person name="You C."/>
            <person name="Liu Z."/>
        </authorList>
    </citation>
    <scope>NUCLEOTIDE SEQUENCE [LARGE SCALE GENOMIC DNA]</scope>
    <source>
        <strain evidence="1 2">LH99</strain>
    </source>
</reference>
<evidence type="ECO:0000313" key="2">
    <source>
        <dbReference type="Proteomes" id="UP000267794"/>
    </source>
</evidence>
<dbReference type="AlphaFoldDB" id="A0A386RE66"/>
<evidence type="ECO:0000313" key="1">
    <source>
        <dbReference type="EMBL" id="AYE61410.1"/>
    </source>
</evidence>
<organism evidence="1 2">
    <name type="scientific">Lactobacillus helveticus</name>
    <name type="common">Lactobacillus suntoryeus</name>
    <dbReference type="NCBI Taxonomy" id="1587"/>
    <lineage>
        <taxon>Bacteria</taxon>
        <taxon>Bacillati</taxon>
        <taxon>Bacillota</taxon>
        <taxon>Bacilli</taxon>
        <taxon>Lactobacillales</taxon>
        <taxon>Lactobacillaceae</taxon>
        <taxon>Lactobacillus</taxon>
    </lineage>
</organism>
<sequence length="56" mass="6398">MKKEKEIKKADKQSPSTFNIDVSDTDDQIIKADKTTSNLLSALKDSSKDSRKFFQF</sequence>
<protein>
    <submittedName>
        <fullName evidence="1">Uncharacterized protein</fullName>
    </submittedName>
</protein>